<evidence type="ECO:0000256" key="10">
    <source>
        <dbReference type="NCBIfam" id="TIGR00187"/>
    </source>
</evidence>
<feature type="repeat" description="Lumazine-binding" evidence="11">
    <location>
        <begin position="98"/>
        <end position="194"/>
    </location>
</feature>
<evidence type="ECO:0000313" key="14">
    <source>
        <dbReference type="Proteomes" id="UP000050969"/>
    </source>
</evidence>
<evidence type="ECO:0000256" key="6">
    <source>
        <dbReference type="ARBA" id="ARBA00013950"/>
    </source>
</evidence>
<evidence type="ECO:0000259" key="12">
    <source>
        <dbReference type="PROSITE" id="PS51177"/>
    </source>
</evidence>
<protein>
    <recommendedName>
        <fullName evidence="6 10">Riboflavin synthase</fullName>
        <ecNumber evidence="5 10">2.5.1.9</ecNumber>
    </recommendedName>
</protein>
<dbReference type="RefSeq" id="WP_054776545.1">
    <property type="nucleotide sequence ID" value="NZ_BBBX01000001.1"/>
</dbReference>
<dbReference type="NCBIfam" id="NF006767">
    <property type="entry name" value="PRK09289.1"/>
    <property type="match status" value="1"/>
</dbReference>
<dbReference type="PIRSF" id="PIRSF000498">
    <property type="entry name" value="Riboflavin_syn_A"/>
    <property type="match status" value="1"/>
</dbReference>
<gene>
    <name evidence="13" type="ORF">IV56_GL001574</name>
</gene>
<dbReference type="PANTHER" id="PTHR21098:SF0">
    <property type="entry name" value="RIBOFLAVIN SYNTHASE"/>
    <property type="match status" value="1"/>
</dbReference>
<comment type="catalytic activity">
    <reaction evidence="1">
        <text>2 6,7-dimethyl-8-(1-D-ribityl)lumazine + H(+) = 5-amino-6-(D-ribitylamino)uracil + riboflavin</text>
        <dbReference type="Rhea" id="RHEA:20772"/>
        <dbReference type="ChEBI" id="CHEBI:15378"/>
        <dbReference type="ChEBI" id="CHEBI:15934"/>
        <dbReference type="ChEBI" id="CHEBI:57986"/>
        <dbReference type="ChEBI" id="CHEBI:58201"/>
        <dbReference type="EC" id="2.5.1.9"/>
    </reaction>
</comment>
<dbReference type="FunFam" id="2.40.30.20:FF:000004">
    <property type="entry name" value="Riboflavin synthase, alpha subunit"/>
    <property type="match status" value="1"/>
</dbReference>
<dbReference type="SUPFAM" id="SSF63380">
    <property type="entry name" value="Riboflavin synthase domain-like"/>
    <property type="match status" value="2"/>
</dbReference>
<dbReference type="Gene3D" id="2.40.30.20">
    <property type="match status" value="2"/>
</dbReference>
<dbReference type="InterPro" id="IPR026017">
    <property type="entry name" value="Lumazine-bd_dom"/>
</dbReference>
<dbReference type="InterPro" id="IPR001783">
    <property type="entry name" value="Lumazine-bd"/>
</dbReference>
<evidence type="ECO:0000256" key="4">
    <source>
        <dbReference type="ARBA" id="ARBA00011233"/>
    </source>
</evidence>
<evidence type="ECO:0000256" key="5">
    <source>
        <dbReference type="ARBA" id="ARBA00012827"/>
    </source>
</evidence>
<dbReference type="InterPro" id="IPR023366">
    <property type="entry name" value="ATP_synth_asu-like_sf"/>
</dbReference>
<evidence type="ECO:0000256" key="9">
    <source>
        <dbReference type="ARBA" id="ARBA00022737"/>
    </source>
</evidence>
<dbReference type="CDD" id="cd00402">
    <property type="entry name" value="Riboflavin_synthase_like"/>
    <property type="match status" value="1"/>
</dbReference>
<organism evidence="13 14">
    <name type="scientific">Lacticaseibacillus saniviri JCM 17471 = DSM 24301</name>
    <dbReference type="NCBI Taxonomy" id="1293598"/>
    <lineage>
        <taxon>Bacteria</taxon>
        <taxon>Bacillati</taxon>
        <taxon>Bacillota</taxon>
        <taxon>Bacilli</taxon>
        <taxon>Lactobacillales</taxon>
        <taxon>Lactobacillaceae</taxon>
        <taxon>Lacticaseibacillus</taxon>
    </lineage>
</organism>
<comment type="caution">
    <text evidence="13">The sequence shown here is derived from an EMBL/GenBank/DDBJ whole genome shotgun (WGS) entry which is preliminary data.</text>
</comment>
<keyword evidence="9" id="KW-0677">Repeat</keyword>
<dbReference type="InterPro" id="IPR017938">
    <property type="entry name" value="Riboflavin_synthase-like_b-brl"/>
</dbReference>
<evidence type="ECO:0000256" key="3">
    <source>
        <dbReference type="ARBA" id="ARBA00004887"/>
    </source>
</evidence>
<dbReference type="EMBL" id="JQCE01000005">
    <property type="protein sequence ID" value="KRO18440.1"/>
    <property type="molecule type" value="Genomic_DNA"/>
</dbReference>
<dbReference type="GO" id="GO:0004746">
    <property type="term" value="F:riboflavin synthase activity"/>
    <property type="evidence" value="ECO:0007669"/>
    <property type="project" value="UniProtKB-UniRule"/>
</dbReference>
<name>A0A0R2MXR5_9LACO</name>
<evidence type="ECO:0000256" key="8">
    <source>
        <dbReference type="ARBA" id="ARBA00022679"/>
    </source>
</evidence>
<dbReference type="FunFam" id="2.40.30.20:FF:000003">
    <property type="entry name" value="Riboflavin synthase, alpha subunit"/>
    <property type="match status" value="1"/>
</dbReference>
<dbReference type="Proteomes" id="UP000050969">
    <property type="component" value="Unassembled WGS sequence"/>
</dbReference>
<comment type="subunit">
    <text evidence="4">Homotrimer.</text>
</comment>
<feature type="domain" description="Lumazine-binding" evidence="12">
    <location>
        <begin position="1"/>
        <end position="97"/>
    </location>
</feature>
<accession>A0A0R2MXR5</accession>
<keyword evidence="14" id="KW-1185">Reference proteome</keyword>
<dbReference type="OrthoDB" id="9788537at2"/>
<dbReference type="PATRIC" id="fig|1293598.4.peg.1640"/>
<feature type="domain" description="Lumazine-binding" evidence="12">
    <location>
        <begin position="98"/>
        <end position="194"/>
    </location>
</feature>
<evidence type="ECO:0000256" key="11">
    <source>
        <dbReference type="PROSITE-ProRule" id="PRU00524"/>
    </source>
</evidence>
<dbReference type="GO" id="GO:0009231">
    <property type="term" value="P:riboflavin biosynthetic process"/>
    <property type="evidence" value="ECO:0007669"/>
    <property type="project" value="UniProtKB-KW"/>
</dbReference>
<evidence type="ECO:0000256" key="1">
    <source>
        <dbReference type="ARBA" id="ARBA00000968"/>
    </source>
</evidence>
<proteinExistence type="predicted"/>
<comment type="pathway">
    <text evidence="3">Cofactor biosynthesis; riboflavin biosynthesis; riboflavin from 2-hydroxy-3-oxobutyl phosphate and 5-amino-6-(D-ribitylamino)uracil: step 2/2.</text>
</comment>
<dbReference type="PANTHER" id="PTHR21098">
    <property type="entry name" value="RIBOFLAVIN SYNTHASE ALPHA CHAIN"/>
    <property type="match status" value="1"/>
</dbReference>
<keyword evidence="8" id="KW-0808">Transferase</keyword>
<dbReference type="Pfam" id="PF00677">
    <property type="entry name" value="Lum_binding"/>
    <property type="match status" value="2"/>
</dbReference>
<dbReference type="NCBIfam" id="TIGR00187">
    <property type="entry name" value="ribE"/>
    <property type="match status" value="1"/>
</dbReference>
<dbReference type="PROSITE" id="PS51177">
    <property type="entry name" value="LUMAZINE_BIND"/>
    <property type="match status" value="2"/>
</dbReference>
<reference evidence="13 14" key="1">
    <citation type="journal article" date="2015" name="Genome Announc.">
        <title>Expanding the biotechnology potential of lactobacilli through comparative genomics of 213 strains and associated genera.</title>
        <authorList>
            <person name="Sun Z."/>
            <person name="Harris H.M."/>
            <person name="McCann A."/>
            <person name="Guo C."/>
            <person name="Argimon S."/>
            <person name="Zhang W."/>
            <person name="Yang X."/>
            <person name="Jeffery I.B."/>
            <person name="Cooney J.C."/>
            <person name="Kagawa T.F."/>
            <person name="Liu W."/>
            <person name="Song Y."/>
            <person name="Salvetti E."/>
            <person name="Wrobel A."/>
            <person name="Rasinkangas P."/>
            <person name="Parkhill J."/>
            <person name="Rea M.C."/>
            <person name="O'Sullivan O."/>
            <person name="Ritari J."/>
            <person name="Douillard F.P."/>
            <person name="Paul Ross R."/>
            <person name="Yang R."/>
            <person name="Briner A.E."/>
            <person name="Felis G.E."/>
            <person name="de Vos W.M."/>
            <person name="Barrangou R."/>
            <person name="Klaenhammer T.R."/>
            <person name="Caufield P.W."/>
            <person name="Cui Y."/>
            <person name="Zhang H."/>
            <person name="O'Toole P.W."/>
        </authorList>
    </citation>
    <scope>NUCLEOTIDE SEQUENCE [LARGE SCALE GENOMIC DNA]</scope>
    <source>
        <strain evidence="13 14">DSM 24301</strain>
    </source>
</reference>
<keyword evidence="7" id="KW-0686">Riboflavin biosynthesis</keyword>
<evidence type="ECO:0000256" key="7">
    <source>
        <dbReference type="ARBA" id="ARBA00022619"/>
    </source>
</evidence>
<dbReference type="EC" id="2.5.1.9" evidence="5 10"/>
<feature type="repeat" description="Lumazine-binding" evidence="11">
    <location>
        <begin position="1"/>
        <end position="97"/>
    </location>
</feature>
<sequence>MFTGIIKTMGRVIALDRKQDTAMITIATPLTHEIHSQVGESIAINGICLTITALSPQGFSAEVMPETMRRTNLGTLQLQSKVNLEPALRATDRLDGHFVLGHVDTTAQVIRRIVDQNALTLTFQIDPAQRAAIVEKGSVAIDGVSLTVTAVTDDTFSVSLIPATQQATTLGQLQLGDESNIETDILGKYILAREAV</sequence>
<dbReference type="STRING" id="1293598.IV56_GL001574"/>
<evidence type="ECO:0000256" key="2">
    <source>
        <dbReference type="ARBA" id="ARBA00002803"/>
    </source>
</evidence>
<dbReference type="AlphaFoldDB" id="A0A0R2MXR5"/>
<evidence type="ECO:0000313" key="13">
    <source>
        <dbReference type="EMBL" id="KRO18440.1"/>
    </source>
</evidence>
<comment type="function">
    <text evidence="2">Catalyzes the dismutation of two molecules of 6,7-dimethyl-8-ribityllumazine, resulting in the formation of riboflavin and 5-amino-6-(D-ribitylamino)uracil.</text>
</comment>